<evidence type="ECO:0000313" key="2">
    <source>
        <dbReference type="Proteomes" id="UP000092993"/>
    </source>
</evidence>
<comment type="caution">
    <text evidence="1">The sequence shown here is derived from an EMBL/GenBank/DDBJ whole genome shotgun (WGS) entry which is preliminary data.</text>
</comment>
<proteinExistence type="predicted"/>
<gene>
    <name evidence="1" type="ORF">A0H81_03201</name>
</gene>
<evidence type="ECO:0008006" key="3">
    <source>
        <dbReference type="Google" id="ProtNLM"/>
    </source>
</evidence>
<dbReference type="EMBL" id="LUGG01000003">
    <property type="protein sequence ID" value="OBZ76762.1"/>
    <property type="molecule type" value="Genomic_DNA"/>
</dbReference>
<accession>A0A1C7MIS5</accession>
<organism evidence="1 2">
    <name type="scientific">Grifola frondosa</name>
    <name type="common">Maitake</name>
    <name type="synonym">Polyporus frondosus</name>
    <dbReference type="NCBI Taxonomy" id="5627"/>
    <lineage>
        <taxon>Eukaryota</taxon>
        <taxon>Fungi</taxon>
        <taxon>Dikarya</taxon>
        <taxon>Basidiomycota</taxon>
        <taxon>Agaricomycotina</taxon>
        <taxon>Agaricomycetes</taxon>
        <taxon>Polyporales</taxon>
        <taxon>Grifolaceae</taxon>
        <taxon>Grifola</taxon>
    </lineage>
</organism>
<dbReference type="AlphaFoldDB" id="A0A1C7MIS5"/>
<dbReference type="STRING" id="5627.A0A1C7MIS5"/>
<name>A0A1C7MIS5_GRIFR</name>
<dbReference type="Proteomes" id="UP000092993">
    <property type="component" value="Unassembled WGS sequence"/>
</dbReference>
<dbReference type="OrthoDB" id="422086at2759"/>
<protein>
    <recommendedName>
        <fullName evidence="3">Protein-S-isoprenylcysteine O-methyltransferase</fullName>
    </recommendedName>
</protein>
<evidence type="ECO:0000313" key="1">
    <source>
        <dbReference type="EMBL" id="OBZ76762.1"/>
    </source>
</evidence>
<keyword evidence="2" id="KW-1185">Reference proteome</keyword>
<dbReference type="Gene3D" id="1.20.120.1630">
    <property type="match status" value="2"/>
</dbReference>
<reference evidence="1 2" key="1">
    <citation type="submission" date="2016-03" db="EMBL/GenBank/DDBJ databases">
        <title>Whole genome sequencing of Grifola frondosa 9006-11.</title>
        <authorList>
            <person name="Min B."/>
            <person name="Park H."/>
            <person name="Kim J.-G."/>
            <person name="Cho H."/>
            <person name="Oh Y.-L."/>
            <person name="Kong W.-S."/>
            <person name="Choi I.-G."/>
        </authorList>
    </citation>
    <scope>NUCLEOTIDE SEQUENCE [LARGE SCALE GENOMIC DNA]</scope>
    <source>
        <strain evidence="1 2">9006-11</strain>
    </source>
</reference>
<sequence>MDLAYPLLKIPFLLSVGYLGHLANTSPQGSPKESEEAKFVGVEQKGSRTVITVVIPIVQFVLTLSCLAESAVILAHNFPAHPLAQPVLDVLSRSASATGGRITPAFLAGWGLVATGTLIRIACYRYLGRFFTFKLAVRDQHRLITSGPLVVEGVRGSLGFCPGKAFTAVWIGVLGAMPITAVLRTGVEDKVLRDEFKTEWDVWAKNTPYKLIPGIY</sequence>